<dbReference type="SUPFAM" id="SSF56112">
    <property type="entry name" value="Protein kinase-like (PK-like)"/>
    <property type="match status" value="1"/>
</dbReference>
<comment type="caution">
    <text evidence="5">The sequence shown here is derived from an EMBL/GenBank/DDBJ whole genome shotgun (WGS) entry which is preliminary data.</text>
</comment>
<dbReference type="OrthoDB" id="427480at2759"/>
<evidence type="ECO:0000313" key="5">
    <source>
        <dbReference type="EMBL" id="GHP08875.1"/>
    </source>
</evidence>
<feature type="region of interest" description="Disordered" evidence="2">
    <location>
        <begin position="884"/>
        <end position="903"/>
    </location>
</feature>
<evidence type="ECO:0000256" key="1">
    <source>
        <dbReference type="ARBA" id="ARBA00009670"/>
    </source>
</evidence>
<feature type="compositionally biased region" description="Low complexity" evidence="2">
    <location>
        <begin position="120"/>
        <end position="132"/>
    </location>
</feature>
<proteinExistence type="inferred from homology"/>
<comment type="similarity">
    <text evidence="1">Belongs to the protein kinase superfamily. ADCK protein kinase family.</text>
</comment>
<keyword evidence="3" id="KW-0472">Membrane</keyword>
<reference evidence="5" key="1">
    <citation type="submission" date="2020-10" db="EMBL/GenBank/DDBJ databases">
        <title>Unveiling of a novel bifunctional photoreceptor, Dualchrome1, isolated from a cosmopolitan green alga.</title>
        <authorList>
            <person name="Suzuki S."/>
            <person name="Kawachi M."/>
        </authorList>
    </citation>
    <scope>NUCLEOTIDE SEQUENCE</scope>
    <source>
        <strain evidence="5">NIES 2893</strain>
    </source>
</reference>
<accession>A0A830HQ94</accession>
<evidence type="ECO:0000256" key="3">
    <source>
        <dbReference type="SAM" id="Phobius"/>
    </source>
</evidence>
<dbReference type="PANTHER" id="PTHR10566">
    <property type="entry name" value="CHAPERONE-ACTIVITY OF BC1 COMPLEX CABC1 -RELATED"/>
    <property type="match status" value="1"/>
</dbReference>
<dbReference type="InterPro" id="IPR004147">
    <property type="entry name" value="ABC1_dom"/>
</dbReference>
<feature type="region of interest" description="Disordered" evidence="2">
    <location>
        <begin position="151"/>
        <end position="181"/>
    </location>
</feature>
<dbReference type="Proteomes" id="UP000660262">
    <property type="component" value="Unassembled WGS sequence"/>
</dbReference>
<feature type="transmembrane region" description="Helical" evidence="3">
    <location>
        <begin position="847"/>
        <end position="869"/>
    </location>
</feature>
<feature type="compositionally biased region" description="Low complexity" evidence="2">
    <location>
        <begin position="156"/>
        <end position="174"/>
    </location>
</feature>
<dbReference type="InterPro" id="IPR050154">
    <property type="entry name" value="UbiB_kinase"/>
</dbReference>
<feature type="compositionally biased region" description="Basic residues" evidence="2">
    <location>
        <begin position="104"/>
        <end position="119"/>
    </location>
</feature>
<feature type="compositionally biased region" description="Low complexity" evidence="2">
    <location>
        <begin position="62"/>
        <end position="76"/>
    </location>
</feature>
<protein>
    <recommendedName>
        <fullName evidence="4">ABC1 atypical kinase-like domain-containing protein</fullName>
    </recommendedName>
</protein>
<keyword evidence="6" id="KW-1185">Reference proteome</keyword>
<evidence type="ECO:0000256" key="2">
    <source>
        <dbReference type="SAM" id="MobiDB-lite"/>
    </source>
</evidence>
<dbReference type="InterPro" id="IPR011009">
    <property type="entry name" value="Kinase-like_dom_sf"/>
</dbReference>
<gene>
    <name evidence="5" type="ORF">PPROV_000761200</name>
</gene>
<dbReference type="PANTHER" id="PTHR10566:SF123">
    <property type="entry name" value="PROTEIN KINASE SUPERFAMILY PROTEIN"/>
    <property type="match status" value="1"/>
</dbReference>
<keyword evidence="3" id="KW-1133">Transmembrane helix</keyword>
<feature type="compositionally biased region" description="Pro residues" evidence="2">
    <location>
        <begin position="892"/>
        <end position="903"/>
    </location>
</feature>
<feature type="compositionally biased region" description="Low complexity" evidence="2">
    <location>
        <begin position="92"/>
        <end position="103"/>
    </location>
</feature>
<name>A0A830HQ94_9CHLO</name>
<dbReference type="AlphaFoldDB" id="A0A830HQ94"/>
<evidence type="ECO:0000313" key="6">
    <source>
        <dbReference type="Proteomes" id="UP000660262"/>
    </source>
</evidence>
<keyword evidence="3" id="KW-0812">Transmembrane</keyword>
<sequence length="903" mass="98650">MAPHVPGIFKGVRCRVSRGIYSPHYFKFAQYTGAPARNLCYHEHILSGIRRSALPKGRRSVASRSSSSSPLSSSSSNQNRDDDGVGVGVGESGDSPDSPILTSTHHHVTHHHAAPHHQHATQSSHHAATPSAIPANTTVYVGGELDKWDEEEEHTTITATTSNEQQQQQQQPQPTRKKQGALRRFVGRRRRQRLQNTETRLRDIGFQPEALQRYYARRPTEVARRAAAIASKLGWARRVWINEERRNVPEDKRTRGAVLRSALSALGPVFVKAGQTLAQRPDLVGDEAADALRRLQEENAQFDDALAFQTIADDLSWDGPLAPNHWWPNPRAAMASASQAGETLFAALSPTAIASASLGQVYKATTHDGRELAVKVMRPRAIYQVALDYVCWTLALKGLRRLWKSQADLSEIATYVGECVWAELDYHEEAANAAEFRRAHNFLGFVTAPEAVYEYTGPRGTARVLSTLWVHGSTLSALPTKSQRVSFARMATEACVCQLVFTGFVHCDPHEGNLLMVPATDGEPEKLCFLDFGLVSRVEPHIMEGFARGVRCMIGGDYRGLVGAFRDVGFTPADGYYRRDPVTRESTPCEADELADAVRNALEGESGGTTRFGALATGLGSLSTRYRFLTPPYIVLLCRTFLTLEGLASKADPEFNIYLAALPYAVRRALAPATKEGSEALRNTLLDESNRIRWARFQELVDGASASSDVAFNSRDHDDEVVSWEDAAAEEEKASSSGKSDAAGRLMGLFGSIEGKPLRAVTRAADSIDLAKAITGSSATARSLRESGTAALASYMTAFFRFRKAELAHEAAVEAERSREAKRSALALKVLAVGHLRNLANGGLRGVYQLVMLVLVGFVMLLSAFWRVVSDVFVGIWSGRQSPNVNRSSGSTPPPPPVIPAVS</sequence>
<dbReference type="EMBL" id="BNJQ01000022">
    <property type="protein sequence ID" value="GHP08875.1"/>
    <property type="molecule type" value="Genomic_DNA"/>
</dbReference>
<feature type="region of interest" description="Disordered" evidence="2">
    <location>
        <begin position="53"/>
        <end position="133"/>
    </location>
</feature>
<dbReference type="CDD" id="cd05121">
    <property type="entry name" value="ABC1_ADCK3-like"/>
    <property type="match status" value="1"/>
</dbReference>
<feature type="domain" description="ABC1 atypical kinase-like" evidence="4">
    <location>
        <begin position="339"/>
        <end position="561"/>
    </location>
</feature>
<dbReference type="Pfam" id="PF03109">
    <property type="entry name" value="ABC1"/>
    <property type="match status" value="1"/>
</dbReference>
<organism evidence="5 6">
    <name type="scientific">Pycnococcus provasolii</name>
    <dbReference type="NCBI Taxonomy" id="41880"/>
    <lineage>
        <taxon>Eukaryota</taxon>
        <taxon>Viridiplantae</taxon>
        <taxon>Chlorophyta</taxon>
        <taxon>Pseudoscourfieldiophyceae</taxon>
        <taxon>Pseudoscourfieldiales</taxon>
        <taxon>Pycnococcaceae</taxon>
        <taxon>Pycnococcus</taxon>
    </lineage>
</organism>
<evidence type="ECO:0000259" key="4">
    <source>
        <dbReference type="Pfam" id="PF03109"/>
    </source>
</evidence>